<dbReference type="WBParaSite" id="SMUV_0000360201-mRNA-1">
    <property type="protein sequence ID" value="SMUV_0000360201-mRNA-1"/>
    <property type="gene ID" value="SMUV_0000360201"/>
</dbReference>
<evidence type="ECO:0000313" key="3">
    <source>
        <dbReference type="WBParaSite" id="SMUV_0000360201-mRNA-1"/>
    </source>
</evidence>
<organism evidence="2 3">
    <name type="scientific">Syphacia muris</name>
    <dbReference type="NCBI Taxonomy" id="451379"/>
    <lineage>
        <taxon>Eukaryota</taxon>
        <taxon>Metazoa</taxon>
        <taxon>Ecdysozoa</taxon>
        <taxon>Nematoda</taxon>
        <taxon>Chromadorea</taxon>
        <taxon>Rhabditida</taxon>
        <taxon>Spirurina</taxon>
        <taxon>Oxyuridomorpha</taxon>
        <taxon>Oxyuroidea</taxon>
        <taxon>Oxyuridae</taxon>
        <taxon>Syphacia</taxon>
    </lineage>
</organism>
<evidence type="ECO:0000313" key="2">
    <source>
        <dbReference type="Proteomes" id="UP000046393"/>
    </source>
</evidence>
<name>A0A158R4K2_9BILA</name>
<keyword evidence="2" id="KW-1185">Reference proteome</keyword>
<feature type="region of interest" description="Disordered" evidence="1">
    <location>
        <begin position="87"/>
        <end position="110"/>
    </location>
</feature>
<evidence type="ECO:0000256" key="1">
    <source>
        <dbReference type="SAM" id="MobiDB-lite"/>
    </source>
</evidence>
<accession>A0A158R4K2</accession>
<reference evidence="3" key="1">
    <citation type="submission" date="2016-04" db="UniProtKB">
        <authorList>
            <consortium name="WormBaseParasite"/>
        </authorList>
    </citation>
    <scope>IDENTIFICATION</scope>
</reference>
<protein>
    <submittedName>
        <fullName evidence="3">Uncharacterized protein</fullName>
    </submittedName>
</protein>
<dbReference type="AlphaFoldDB" id="A0A158R4K2"/>
<dbReference type="Proteomes" id="UP000046393">
    <property type="component" value="Unplaced"/>
</dbReference>
<sequence>MATAQQPKLRHYNYRPSQLNAFLSRIGFKRDDKRTTAAATAAVAATADFIDRSKKPNKSGIVQSQDTNNYVADELCGLSASVSQQQLQQPQKQHFDRRNSAEGSKVKRRSSSFLRLVHRISMNRKTFARNNSADTLSCTTPTNIETTVQQIDVPSPSVSSATVETSPHPAWSENDLRHFSTHINQTPNASSSPMNGTANAFSSENNLFLNSVDSADCKRHIPSYLRISCALNGYPVLCNRQISGKQQQSLFSSPSSAVTMPLGLVERRTLVFQNKHE</sequence>
<proteinExistence type="predicted"/>